<gene>
    <name evidence="1" type="ORF">SCD_n01741</name>
</gene>
<dbReference type="KEGG" id="sdr:SCD_n01741"/>
<evidence type="ECO:0000313" key="1">
    <source>
        <dbReference type="EMBL" id="BAN35556.1"/>
    </source>
</evidence>
<reference evidence="1 2" key="1">
    <citation type="journal article" date="2012" name="Appl. Environ. Microbiol.">
        <title>Draft genome sequence of a psychrotolerant sulfur-oxidizing bacterium, Sulfuricella denitrificans skB26, and proteomic insights into cold adaptation.</title>
        <authorList>
            <person name="Watanabe T."/>
            <person name="Kojima H."/>
            <person name="Fukui M."/>
        </authorList>
    </citation>
    <scope>NUCLEOTIDE SEQUENCE [LARGE SCALE GENOMIC DNA]</scope>
    <source>
        <strain evidence="2">skB26</strain>
    </source>
</reference>
<keyword evidence="2" id="KW-1185">Reference proteome</keyword>
<name>S6AHD1_SULDS</name>
<sequence length="199" mass="22352">MNETIQEIRKGYLKAFSGHIENADETPIYSMDLVVFGLMDRNIGLIEALPKLIEDENIHALAPLLRVQLDGLLRLHAFRMVAKPNDLAGQVIKGVELRKLTDDKGNKFTDRHLVNSLMAELPWVESMYDTLCGWVHFSETHIFAAASEGKGEGVIEIGIGGFRKRVKPELFQEAIEATKAIHKATIEIIEAYFALPRNL</sequence>
<dbReference type="Proteomes" id="UP000015559">
    <property type="component" value="Chromosome"/>
</dbReference>
<proteinExistence type="predicted"/>
<dbReference type="eggNOG" id="ENOG503318S">
    <property type="taxonomic scope" value="Bacteria"/>
</dbReference>
<dbReference type="AlphaFoldDB" id="S6AHD1"/>
<dbReference type="HOGENOM" id="CLU_100567_0_0_4"/>
<dbReference type="EMBL" id="AP013066">
    <property type="protein sequence ID" value="BAN35556.1"/>
    <property type="molecule type" value="Genomic_DNA"/>
</dbReference>
<protein>
    <submittedName>
        <fullName evidence="1">Uncharacterized protein</fullName>
    </submittedName>
</protein>
<evidence type="ECO:0000313" key="2">
    <source>
        <dbReference type="Proteomes" id="UP000015559"/>
    </source>
</evidence>
<accession>S6AHD1</accession>
<dbReference type="OrthoDB" id="789445at2"/>
<organism evidence="1 2">
    <name type="scientific">Sulfuricella denitrificans (strain DSM 22764 / NBRC 105220 / skB26)</name>
    <dbReference type="NCBI Taxonomy" id="1163617"/>
    <lineage>
        <taxon>Bacteria</taxon>
        <taxon>Pseudomonadati</taxon>
        <taxon>Pseudomonadota</taxon>
        <taxon>Betaproteobacteria</taxon>
        <taxon>Nitrosomonadales</taxon>
        <taxon>Sulfuricellaceae</taxon>
        <taxon>Sulfuricella</taxon>
    </lineage>
</organism>
<dbReference type="RefSeq" id="WP_009204748.1">
    <property type="nucleotide sequence ID" value="NC_022357.1"/>
</dbReference>